<keyword evidence="6" id="KW-0460">Magnesium</keyword>
<evidence type="ECO:0000256" key="19">
    <source>
        <dbReference type="ARBA" id="ARBA00048894"/>
    </source>
</evidence>
<dbReference type="CDD" id="cd03427">
    <property type="entry name" value="NUDIX_MTH1_Nudt1"/>
    <property type="match status" value="1"/>
</dbReference>
<dbReference type="PROSITE" id="PS51462">
    <property type="entry name" value="NUDIX"/>
    <property type="match status" value="1"/>
</dbReference>
<evidence type="ECO:0000313" key="24">
    <source>
        <dbReference type="Proteomes" id="UP001595945"/>
    </source>
</evidence>
<evidence type="ECO:0000256" key="1">
    <source>
        <dbReference type="ARBA" id="ARBA00001946"/>
    </source>
</evidence>
<dbReference type="PRINTS" id="PR01403">
    <property type="entry name" value="8OXTPHPHTASE"/>
</dbReference>
<evidence type="ECO:0000256" key="15">
    <source>
        <dbReference type="ARBA" id="ARBA00030682"/>
    </source>
</evidence>
<evidence type="ECO:0000256" key="16">
    <source>
        <dbReference type="ARBA" id="ARBA00031927"/>
    </source>
</evidence>
<evidence type="ECO:0000256" key="7">
    <source>
        <dbReference type="ARBA" id="ARBA00024448"/>
    </source>
</evidence>
<comment type="cofactor">
    <cofactor evidence="1">
        <name>Mg(2+)</name>
        <dbReference type="ChEBI" id="CHEBI:18420"/>
    </cofactor>
</comment>
<sequence>MQHATLCYLLRPDAEQVLLIRKKRGLGEGKLVGPGGKVEDGETPGECVVREVEEEIGVTPRDPEKVGEFRFVFGEDPRMFVHVFRAEDFAGTPEASPEADPEWYDYDAVPYDEMWEDDRYWLPHLLDGERFAGEFVFDAEGDELREWDVETGVRELDALRR</sequence>
<dbReference type="Pfam" id="PF00293">
    <property type="entry name" value="NUDIX"/>
    <property type="match status" value="1"/>
</dbReference>
<evidence type="ECO:0000313" key="23">
    <source>
        <dbReference type="EMBL" id="MFC4824162.1"/>
    </source>
</evidence>
<keyword evidence="4" id="KW-0479">Metal-binding</keyword>
<evidence type="ECO:0000256" key="18">
    <source>
        <dbReference type="ARBA" id="ARBA00048002"/>
    </source>
</evidence>
<comment type="catalytic activity">
    <reaction evidence="19">
        <text>O(6)-methyl-dGTP + H2O = O(6)-methyl-dGMP + diphosphate + H(+)</text>
        <dbReference type="Rhea" id="RHEA:67600"/>
        <dbReference type="ChEBI" id="CHEBI:15377"/>
        <dbReference type="ChEBI" id="CHEBI:15378"/>
        <dbReference type="ChEBI" id="CHEBI:33019"/>
        <dbReference type="ChEBI" id="CHEBI:169974"/>
        <dbReference type="ChEBI" id="CHEBI:169975"/>
    </reaction>
    <physiologicalReaction direction="left-to-right" evidence="19">
        <dbReference type="Rhea" id="RHEA:67601"/>
    </physiologicalReaction>
</comment>
<evidence type="ECO:0000256" key="17">
    <source>
        <dbReference type="ARBA" id="ARBA00032071"/>
    </source>
</evidence>
<evidence type="ECO:0000256" key="11">
    <source>
        <dbReference type="ARBA" id="ARBA00026103"/>
    </source>
</evidence>
<dbReference type="EC" id="3.6.1.56" evidence="11"/>
<dbReference type="PANTHER" id="PTHR43758:SF2">
    <property type="entry name" value="OXIDIZED PURINE NUCLEOSIDE TRIPHOSPHATE HYDROLASE"/>
    <property type="match status" value="1"/>
</dbReference>
<dbReference type="RefSeq" id="WP_254266767.1">
    <property type="nucleotide sequence ID" value="NZ_CP100400.1"/>
</dbReference>
<evidence type="ECO:0000256" key="12">
    <source>
        <dbReference type="ARBA" id="ARBA00026218"/>
    </source>
</evidence>
<reference evidence="23 24" key="1">
    <citation type="journal article" date="2019" name="Int. J. Syst. Evol. Microbiol.">
        <title>The Global Catalogue of Microorganisms (GCM) 10K type strain sequencing project: providing services to taxonomists for standard genome sequencing and annotation.</title>
        <authorList>
            <consortium name="The Broad Institute Genomics Platform"/>
            <consortium name="The Broad Institute Genome Sequencing Center for Infectious Disease"/>
            <person name="Wu L."/>
            <person name="Ma J."/>
        </authorList>
    </citation>
    <scope>NUCLEOTIDE SEQUENCE [LARGE SCALE GENOMIC DNA]</scope>
    <source>
        <strain evidence="23 24">XZYJ18</strain>
    </source>
</reference>
<gene>
    <name evidence="23" type="ORF">ACFO9K_07795</name>
</gene>
<comment type="function">
    <text evidence="21">Oxidized purine nucleoside triphosphate hydrolase which is a prominent sanitizer of the oxidized nucleotide pool. Catalyzes the hydrolysis of 2-oxo-dATP (2-hydroxy-dATP) into 2-oxo-dAMP. Also has a significant hydrolase activity toward 2-oxo-ATP, 8-oxo-dGTP and 8-oxo-dATP. Through the hydrolysis of oxidized purine nucleoside triphosphates, prevents their incorporation into DNA and the subsequent transversions A:T to C:G and G:C to T:A. Also catalyzes the hydrolysis of methylated purine nucleoside triphosphate preventing their integration into DNA. Through this antimutagenic activity protects cells from oxidative stress.</text>
</comment>
<dbReference type="AlphaFoldDB" id="A0ABD5Q093"/>
<evidence type="ECO:0000256" key="13">
    <source>
        <dbReference type="ARBA" id="ARBA00029673"/>
    </source>
</evidence>
<dbReference type="GO" id="GO:0046872">
    <property type="term" value="F:metal ion binding"/>
    <property type="evidence" value="ECO:0007669"/>
    <property type="project" value="UniProtKB-KW"/>
</dbReference>
<evidence type="ECO:0000256" key="8">
    <source>
        <dbReference type="ARBA" id="ARBA00024459"/>
    </source>
</evidence>
<dbReference type="SUPFAM" id="SSF55811">
    <property type="entry name" value="Nudix"/>
    <property type="match status" value="1"/>
</dbReference>
<dbReference type="GeneID" id="73045157"/>
<keyword evidence="5" id="KW-0378">Hydrolase</keyword>
<dbReference type="EMBL" id="JBHSHT010000001">
    <property type="protein sequence ID" value="MFC4824162.1"/>
    <property type="molecule type" value="Genomic_DNA"/>
</dbReference>
<evidence type="ECO:0000256" key="20">
    <source>
        <dbReference type="ARBA" id="ARBA00049032"/>
    </source>
</evidence>
<dbReference type="InterPro" id="IPR015797">
    <property type="entry name" value="NUDIX_hydrolase-like_dom_sf"/>
</dbReference>
<comment type="caution">
    <text evidence="23">The sequence shown here is derived from an EMBL/GenBank/DDBJ whole genome shotgun (WGS) entry which is preliminary data.</text>
</comment>
<dbReference type="PANTHER" id="PTHR43758">
    <property type="entry name" value="7,8-DIHYDRO-8-OXOGUANINE TRIPHOSPHATASE"/>
    <property type="match status" value="1"/>
</dbReference>
<accession>A0ABD5Q093</accession>
<evidence type="ECO:0000256" key="5">
    <source>
        <dbReference type="ARBA" id="ARBA00022801"/>
    </source>
</evidence>
<comment type="subunit">
    <text evidence="3">Monomer.</text>
</comment>
<dbReference type="Proteomes" id="UP001595945">
    <property type="component" value="Unassembled WGS sequence"/>
</dbReference>
<evidence type="ECO:0000256" key="21">
    <source>
        <dbReference type="ARBA" id="ARBA00053094"/>
    </source>
</evidence>
<comment type="catalytic activity">
    <reaction evidence="8">
        <text>2-oxo-dATP + H2O = 2-oxo-dAMP + diphosphate + H(+)</text>
        <dbReference type="Rhea" id="RHEA:31583"/>
        <dbReference type="ChEBI" id="CHEBI:15377"/>
        <dbReference type="ChEBI" id="CHEBI:15378"/>
        <dbReference type="ChEBI" id="CHEBI:33019"/>
        <dbReference type="ChEBI" id="CHEBI:63212"/>
        <dbReference type="ChEBI" id="CHEBI:77897"/>
        <dbReference type="EC" id="3.6.1.56"/>
    </reaction>
    <physiologicalReaction direction="left-to-right" evidence="8">
        <dbReference type="Rhea" id="RHEA:31584"/>
    </physiologicalReaction>
</comment>
<proteinExistence type="inferred from homology"/>
<comment type="catalytic activity">
    <reaction evidence="18">
        <text>N(6)-methyl-ATP + H2O = N(6)-methyl-AMP + diphosphate + H(+)</text>
        <dbReference type="Rhea" id="RHEA:67608"/>
        <dbReference type="ChEBI" id="CHEBI:15377"/>
        <dbReference type="ChEBI" id="CHEBI:15378"/>
        <dbReference type="ChEBI" id="CHEBI:33019"/>
        <dbReference type="ChEBI" id="CHEBI:144842"/>
        <dbReference type="ChEBI" id="CHEBI:172873"/>
    </reaction>
    <physiologicalReaction direction="left-to-right" evidence="18">
        <dbReference type="Rhea" id="RHEA:67609"/>
    </physiologicalReaction>
</comment>
<comment type="similarity">
    <text evidence="2">Belongs to the Nudix hydrolase family.</text>
</comment>
<protein>
    <recommendedName>
        <fullName evidence="12">Oxidized purine nucleoside triphosphate hydrolase</fullName>
        <ecNumber evidence="11">3.6.1.56</ecNumber>
    </recommendedName>
    <alternativeName>
        <fullName evidence="16">2-hydroxy-dATP diphosphatase</fullName>
    </alternativeName>
    <alternativeName>
        <fullName evidence="15">7,8-dihydro-8-oxoguanine triphosphatase</fullName>
    </alternativeName>
    <alternativeName>
        <fullName evidence="14">8-oxo-dGTPase</fullName>
    </alternativeName>
    <alternativeName>
        <fullName evidence="17">Methylated purine nucleoside triphosphate hydrolase</fullName>
    </alternativeName>
    <alternativeName>
        <fullName evidence="13">Nucleoside diphosphate-linked moiety X motif 1</fullName>
    </alternativeName>
</protein>
<evidence type="ECO:0000256" key="9">
    <source>
        <dbReference type="ARBA" id="ARBA00024486"/>
    </source>
</evidence>
<evidence type="ECO:0000259" key="22">
    <source>
        <dbReference type="PROSITE" id="PS51462"/>
    </source>
</evidence>
<evidence type="ECO:0000256" key="14">
    <source>
        <dbReference type="ARBA" id="ARBA00030634"/>
    </source>
</evidence>
<evidence type="ECO:0000256" key="6">
    <source>
        <dbReference type="ARBA" id="ARBA00022842"/>
    </source>
</evidence>
<comment type="catalytic activity">
    <reaction evidence="9">
        <text>8-oxo-dGTP + H2O = 8-oxo-dGMP + diphosphate + H(+)</text>
        <dbReference type="Rhea" id="RHEA:31575"/>
        <dbReference type="ChEBI" id="CHEBI:15377"/>
        <dbReference type="ChEBI" id="CHEBI:15378"/>
        <dbReference type="ChEBI" id="CHEBI:33019"/>
        <dbReference type="ChEBI" id="CHEBI:63224"/>
        <dbReference type="ChEBI" id="CHEBI:77896"/>
    </reaction>
    <physiologicalReaction direction="left-to-right" evidence="9">
        <dbReference type="Rhea" id="RHEA:31576"/>
    </physiologicalReaction>
</comment>
<dbReference type="Gene3D" id="3.90.79.10">
    <property type="entry name" value="Nucleoside Triphosphate Pyrophosphohydrolase"/>
    <property type="match status" value="1"/>
</dbReference>
<comment type="catalytic activity">
    <reaction evidence="20">
        <text>N(6)-methyl-dATP + H2O = N(6)-methyl-dAMP + diphosphate + H(+)</text>
        <dbReference type="Rhea" id="RHEA:67604"/>
        <dbReference type="ChEBI" id="CHEBI:15377"/>
        <dbReference type="ChEBI" id="CHEBI:15378"/>
        <dbReference type="ChEBI" id="CHEBI:33019"/>
        <dbReference type="ChEBI" id="CHEBI:169976"/>
        <dbReference type="ChEBI" id="CHEBI:172872"/>
    </reaction>
    <physiologicalReaction direction="left-to-right" evidence="20">
        <dbReference type="Rhea" id="RHEA:67605"/>
    </physiologicalReaction>
</comment>
<name>A0ABD5Q093_9EURY</name>
<comment type="catalytic activity">
    <reaction evidence="10">
        <text>2-oxo-ATP + H2O = 2-oxo-AMP + diphosphate + H(+)</text>
        <dbReference type="Rhea" id="RHEA:67392"/>
        <dbReference type="ChEBI" id="CHEBI:15377"/>
        <dbReference type="ChEBI" id="CHEBI:15378"/>
        <dbReference type="ChEBI" id="CHEBI:33019"/>
        <dbReference type="ChEBI" id="CHEBI:71395"/>
        <dbReference type="ChEBI" id="CHEBI:172878"/>
    </reaction>
    <physiologicalReaction direction="left-to-right" evidence="10">
        <dbReference type="Rhea" id="RHEA:67393"/>
    </physiologicalReaction>
</comment>
<evidence type="ECO:0000256" key="3">
    <source>
        <dbReference type="ARBA" id="ARBA00011245"/>
    </source>
</evidence>
<feature type="domain" description="Nudix hydrolase" evidence="22">
    <location>
        <begin position="1"/>
        <end position="131"/>
    </location>
</feature>
<evidence type="ECO:0000256" key="10">
    <source>
        <dbReference type="ARBA" id="ARBA00024596"/>
    </source>
</evidence>
<dbReference type="InterPro" id="IPR003563">
    <property type="entry name" value="8ODP"/>
</dbReference>
<keyword evidence="24" id="KW-1185">Reference proteome</keyword>
<dbReference type="GO" id="GO:0008828">
    <property type="term" value="F:dATP diphosphatase activity"/>
    <property type="evidence" value="ECO:0007669"/>
    <property type="project" value="UniProtKB-EC"/>
</dbReference>
<dbReference type="InterPro" id="IPR020084">
    <property type="entry name" value="NUDIX_hydrolase_CS"/>
</dbReference>
<organism evidence="23 24">
    <name type="scientific">Halorussus aquaticus</name>
    <dbReference type="NCBI Taxonomy" id="2953748"/>
    <lineage>
        <taxon>Archaea</taxon>
        <taxon>Methanobacteriati</taxon>
        <taxon>Methanobacteriota</taxon>
        <taxon>Stenosarchaea group</taxon>
        <taxon>Halobacteria</taxon>
        <taxon>Halobacteriales</taxon>
        <taxon>Haladaptataceae</taxon>
        <taxon>Halorussus</taxon>
    </lineage>
</organism>
<dbReference type="PROSITE" id="PS00893">
    <property type="entry name" value="NUDIX_BOX"/>
    <property type="match status" value="1"/>
</dbReference>
<evidence type="ECO:0000256" key="2">
    <source>
        <dbReference type="ARBA" id="ARBA00005582"/>
    </source>
</evidence>
<comment type="catalytic activity">
    <reaction evidence="7">
        <text>8-oxo-dATP + H2O = 8-oxo-dAMP + diphosphate + H(+)</text>
        <dbReference type="Rhea" id="RHEA:65396"/>
        <dbReference type="ChEBI" id="CHEBI:15377"/>
        <dbReference type="ChEBI" id="CHEBI:15378"/>
        <dbReference type="ChEBI" id="CHEBI:33019"/>
        <dbReference type="ChEBI" id="CHEBI:71361"/>
        <dbReference type="ChEBI" id="CHEBI:172871"/>
    </reaction>
    <physiologicalReaction direction="left-to-right" evidence="7">
        <dbReference type="Rhea" id="RHEA:65397"/>
    </physiologicalReaction>
</comment>
<evidence type="ECO:0000256" key="4">
    <source>
        <dbReference type="ARBA" id="ARBA00022723"/>
    </source>
</evidence>
<dbReference type="InterPro" id="IPR000086">
    <property type="entry name" value="NUDIX_hydrolase_dom"/>
</dbReference>